<feature type="domain" description="D-alanyl-D-alanine carboxypeptidase-like core" evidence="3">
    <location>
        <begin position="120"/>
        <end position="249"/>
    </location>
</feature>
<dbReference type="InterPro" id="IPR003709">
    <property type="entry name" value="VanY-like_core_dom"/>
</dbReference>
<sequence length="272" mass="30943">MKRILILTAVIFLLGGCSLGQYKATDTNAKNNQEKVSNGNSHSTGKEIVQKNTDNTDPDLLLNAEYFNQVKVVNGIKMIQNTSNTLALVNKEYSLGDYAPNDLVRPKVAFSFGNQDIEKSYMRKEAAAALEQMFSAAKQDNVILYAASGYRSYKRQKTLFDAEVANVGKEKAAQAVAFPGESEHQTGLAMDITSQKENYLLTEKFGNEKEGRWLHDHAHEFGFILRYPKDKENVTKYEYEPWHFRYVGKKAAEVIYKNNWTLEEYFQHVKKA</sequence>
<reference evidence="4 5" key="1">
    <citation type="submission" date="2017-11" db="EMBL/GenBank/DDBJ databases">
        <title>Bacillus camelliae sp. nov., isolated from pu'er tea.</title>
        <authorList>
            <person name="Niu L."/>
        </authorList>
    </citation>
    <scope>NUCLEOTIDE SEQUENCE [LARGE SCALE GENOMIC DNA]</scope>
    <source>
        <strain evidence="4 5">7578-1</strain>
    </source>
</reference>
<gene>
    <name evidence="4" type="ORF">CWO92_05445</name>
</gene>
<dbReference type="InterPro" id="IPR052179">
    <property type="entry name" value="DD-CPase-like"/>
</dbReference>
<dbReference type="PANTHER" id="PTHR34385">
    <property type="entry name" value="D-ALANYL-D-ALANINE CARBOXYPEPTIDASE"/>
    <property type="match status" value="1"/>
</dbReference>
<organism evidence="4 5">
    <name type="scientific">Heyndrickxia camelliae</name>
    <dbReference type="NCBI Taxonomy" id="1707093"/>
    <lineage>
        <taxon>Bacteria</taxon>
        <taxon>Bacillati</taxon>
        <taxon>Bacillota</taxon>
        <taxon>Bacilli</taxon>
        <taxon>Bacillales</taxon>
        <taxon>Bacillaceae</taxon>
        <taxon>Heyndrickxia</taxon>
    </lineage>
</organism>
<proteinExistence type="predicted"/>
<feature type="signal peptide" evidence="2">
    <location>
        <begin position="1"/>
        <end position="23"/>
    </location>
</feature>
<evidence type="ECO:0000313" key="4">
    <source>
        <dbReference type="EMBL" id="PKR86137.1"/>
    </source>
</evidence>
<dbReference type="Pfam" id="PF02557">
    <property type="entry name" value="VanY"/>
    <property type="match status" value="1"/>
</dbReference>
<name>A0A2N3LNK2_9BACI</name>
<dbReference type="CDD" id="cd14852">
    <property type="entry name" value="LD-carboxypeptidase"/>
    <property type="match status" value="1"/>
</dbReference>
<dbReference type="SUPFAM" id="SSF55166">
    <property type="entry name" value="Hedgehog/DD-peptidase"/>
    <property type="match status" value="1"/>
</dbReference>
<evidence type="ECO:0000259" key="3">
    <source>
        <dbReference type="Pfam" id="PF02557"/>
    </source>
</evidence>
<evidence type="ECO:0000256" key="2">
    <source>
        <dbReference type="SAM" id="SignalP"/>
    </source>
</evidence>
<dbReference type="EMBL" id="PIQO01000003">
    <property type="protein sequence ID" value="PKR86137.1"/>
    <property type="molecule type" value="Genomic_DNA"/>
</dbReference>
<feature type="chain" id="PRO_5039170586" evidence="2">
    <location>
        <begin position="24"/>
        <end position="272"/>
    </location>
</feature>
<protein>
    <submittedName>
        <fullName evidence="4">Peptidase M15</fullName>
    </submittedName>
</protein>
<dbReference type="OrthoDB" id="9792074at2"/>
<dbReference type="InterPro" id="IPR058193">
    <property type="entry name" value="VanY/YodJ_core_dom"/>
</dbReference>
<dbReference type="Gene3D" id="3.30.1380.10">
    <property type="match status" value="1"/>
</dbReference>
<dbReference type="Proteomes" id="UP000233440">
    <property type="component" value="Unassembled WGS sequence"/>
</dbReference>
<dbReference type="InterPro" id="IPR009045">
    <property type="entry name" value="Zn_M74/Hedgehog-like"/>
</dbReference>
<feature type="region of interest" description="Disordered" evidence="1">
    <location>
        <begin position="30"/>
        <end position="54"/>
    </location>
</feature>
<keyword evidence="2" id="KW-0732">Signal</keyword>
<dbReference type="GO" id="GO:0006508">
    <property type="term" value="P:proteolysis"/>
    <property type="evidence" value="ECO:0007669"/>
    <property type="project" value="InterPro"/>
</dbReference>
<dbReference type="PANTHER" id="PTHR34385:SF1">
    <property type="entry name" value="PEPTIDOGLYCAN L-ALANYL-D-GLUTAMATE ENDOPEPTIDASE CWLK"/>
    <property type="match status" value="1"/>
</dbReference>
<accession>A0A2N3LNK2</accession>
<keyword evidence="5" id="KW-1185">Reference proteome</keyword>
<comment type="caution">
    <text evidence="4">The sequence shown here is derived from an EMBL/GenBank/DDBJ whole genome shotgun (WGS) entry which is preliminary data.</text>
</comment>
<evidence type="ECO:0000313" key="5">
    <source>
        <dbReference type="Proteomes" id="UP000233440"/>
    </source>
</evidence>
<dbReference type="AlphaFoldDB" id="A0A2N3LNK2"/>
<evidence type="ECO:0000256" key="1">
    <source>
        <dbReference type="SAM" id="MobiDB-lite"/>
    </source>
</evidence>
<dbReference type="PROSITE" id="PS51257">
    <property type="entry name" value="PROKAR_LIPOPROTEIN"/>
    <property type="match status" value="1"/>
</dbReference>
<dbReference type="GO" id="GO:0008233">
    <property type="term" value="F:peptidase activity"/>
    <property type="evidence" value="ECO:0007669"/>
    <property type="project" value="InterPro"/>
</dbReference>
<feature type="compositionally biased region" description="Polar residues" evidence="1">
    <location>
        <begin position="30"/>
        <end position="43"/>
    </location>
</feature>